<keyword evidence="4" id="KW-1185">Reference proteome</keyword>
<dbReference type="SUPFAM" id="SSF50998">
    <property type="entry name" value="Quinoprotein alcohol dehydrogenase-like"/>
    <property type="match status" value="1"/>
</dbReference>
<name>A0AAW6TWW9_9BACT</name>
<dbReference type="InterPro" id="IPR011047">
    <property type="entry name" value="Quinoprotein_ADH-like_sf"/>
</dbReference>
<dbReference type="Pfam" id="PF13360">
    <property type="entry name" value="PQQ_2"/>
    <property type="match status" value="1"/>
</dbReference>
<organism evidence="3 4">
    <name type="scientific">Anaerobaca lacustris</name>
    <dbReference type="NCBI Taxonomy" id="3044600"/>
    <lineage>
        <taxon>Bacteria</taxon>
        <taxon>Pseudomonadati</taxon>
        <taxon>Planctomycetota</taxon>
        <taxon>Phycisphaerae</taxon>
        <taxon>Sedimentisphaerales</taxon>
        <taxon>Anaerobacaceae</taxon>
        <taxon>Anaerobaca</taxon>
    </lineage>
</organism>
<dbReference type="Gene3D" id="2.130.10.10">
    <property type="entry name" value="YVTN repeat-like/Quinoprotein amine dehydrogenase"/>
    <property type="match status" value="1"/>
</dbReference>
<dbReference type="EMBL" id="JASCXX010000017">
    <property type="protein sequence ID" value="MDI6450203.1"/>
    <property type="molecule type" value="Genomic_DNA"/>
</dbReference>
<evidence type="ECO:0000259" key="2">
    <source>
        <dbReference type="Pfam" id="PF13360"/>
    </source>
</evidence>
<reference evidence="3" key="1">
    <citation type="submission" date="2023-05" db="EMBL/GenBank/DDBJ databases">
        <title>Anaerotaeda fermentans gen. nov., sp. nov., a novel anaerobic planctomycete of the new family within the order Sedimentisphaerales isolated from Taman Peninsula, Russia.</title>
        <authorList>
            <person name="Khomyakova M.A."/>
            <person name="Merkel A.Y."/>
            <person name="Slobodkin A.I."/>
        </authorList>
    </citation>
    <scope>NUCLEOTIDE SEQUENCE</scope>
    <source>
        <strain evidence="3">M17dextr</strain>
    </source>
</reference>
<dbReference type="PANTHER" id="PTHR34512:SF30">
    <property type="entry name" value="OUTER MEMBRANE PROTEIN ASSEMBLY FACTOR BAMB"/>
    <property type="match status" value="1"/>
</dbReference>
<dbReference type="PANTHER" id="PTHR34512">
    <property type="entry name" value="CELL SURFACE PROTEIN"/>
    <property type="match status" value="1"/>
</dbReference>
<evidence type="ECO:0000256" key="1">
    <source>
        <dbReference type="SAM" id="MobiDB-lite"/>
    </source>
</evidence>
<feature type="region of interest" description="Disordered" evidence="1">
    <location>
        <begin position="38"/>
        <end position="58"/>
    </location>
</feature>
<protein>
    <submittedName>
        <fullName evidence="3">PQQ-binding-like beta-propeller repeat protein</fullName>
    </submittedName>
</protein>
<comment type="caution">
    <text evidence="3">The sequence shown here is derived from an EMBL/GenBank/DDBJ whole genome shotgun (WGS) entry which is preliminary data.</text>
</comment>
<dbReference type="RefSeq" id="WP_349245611.1">
    <property type="nucleotide sequence ID" value="NZ_JASCXX010000017.1"/>
</dbReference>
<sequence>MKRLCFLEDRRRLVGIVALLVAGGHFFIGPSSTAAEQASPRDGLIASPEPDWPQWRGPRRDGISEETGLLTQWPEGGPKRLWTIDGLGKGWSSPIIVRDRFYITGDVGEDLVIFAFGLDGTPLWRTTNGAYWRNPYPGARASCTFSEGRLYHMNAHGRVACLDAASGSELWAVDILERFEGKNITWALSECVLADGPHVIVTVSGKKALMAALDKGTGRTVWTTPPLEDAVSHSSPILVRHGGRRQIINCSAATGFGVDADTGELLWTVPVKNRYGTNVSPPVYDSGRVFFMTPYDSLGRQYQLSGDRAVLTWKSFIDSVTGGGLLVDGVLYAAGYTRPKWWFGFDWNTGETRYEMEAFTTGAAIYADGRLYLLDEQGNVGLIRPTPDGLDIVGRFSLTGERLRDAWAHPVLLDGRLYLRYHDTLSCYDVRQP</sequence>
<evidence type="ECO:0000313" key="3">
    <source>
        <dbReference type="EMBL" id="MDI6450203.1"/>
    </source>
</evidence>
<dbReference type="InterPro" id="IPR002372">
    <property type="entry name" value="PQQ_rpt_dom"/>
</dbReference>
<proteinExistence type="predicted"/>
<evidence type="ECO:0000313" key="4">
    <source>
        <dbReference type="Proteomes" id="UP001431776"/>
    </source>
</evidence>
<dbReference type="InterPro" id="IPR015943">
    <property type="entry name" value="WD40/YVTN_repeat-like_dom_sf"/>
</dbReference>
<gene>
    <name evidence="3" type="ORF">QJ522_14175</name>
</gene>
<dbReference type="AlphaFoldDB" id="A0AAW6TWW9"/>
<feature type="domain" description="Pyrrolo-quinoline quinone repeat" evidence="2">
    <location>
        <begin position="119"/>
        <end position="334"/>
    </location>
</feature>
<accession>A0AAW6TWW9</accession>
<dbReference type="Proteomes" id="UP001431776">
    <property type="component" value="Unassembled WGS sequence"/>
</dbReference>